<dbReference type="Proteomes" id="UP000033054">
    <property type="component" value="Chromosome"/>
</dbReference>
<dbReference type="PROSITE" id="PS01124">
    <property type="entry name" value="HTH_ARAC_FAMILY_2"/>
    <property type="match status" value="1"/>
</dbReference>
<dbReference type="AlphaFoldDB" id="A0A0E3V4X9"/>
<dbReference type="InterPro" id="IPR018060">
    <property type="entry name" value="HTH_AraC"/>
</dbReference>
<evidence type="ECO:0000313" key="5">
    <source>
        <dbReference type="EMBL" id="AKD53707.1"/>
    </source>
</evidence>
<dbReference type="RefSeq" id="WP_046375295.1">
    <property type="nucleotide sequence ID" value="NZ_CP010429.1"/>
</dbReference>
<organism evidence="5 6">
    <name type="scientific">Spirosoma radiotolerans</name>
    <dbReference type="NCBI Taxonomy" id="1379870"/>
    <lineage>
        <taxon>Bacteria</taxon>
        <taxon>Pseudomonadati</taxon>
        <taxon>Bacteroidota</taxon>
        <taxon>Cytophagia</taxon>
        <taxon>Cytophagales</taxon>
        <taxon>Cytophagaceae</taxon>
        <taxon>Spirosoma</taxon>
    </lineage>
</organism>
<dbReference type="HOGENOM" id="CLU_000445_88_11_10"/>
<keyword evidence="2" id="KW-0238">DNA-binding</keyword>
<keyword evidence="1" id="KW-0805">Transcription regulation</keyword>
<dbReference type="OrthoDB" id="643086at2"/>
<reference evidence="5 6" key="1">
    <citation type="journal article" date="2014" name="Curr. Microbiol.">
        <title>Spirosoma radiotolerans sp. nov., a gamma-radiation-resistant bacterium isolated from gamma ray-irradiated soil.</title>
        <authorList>
            <person name="Lee J.J."/>
            <person name="Srinivasan S."/>
            <person name="Lim S."/>
            <person name="Joe M."/>
            <person name="Im S."/>
            <person name="Bae S.I."/>
            <person name="Park K.R."/>
            <person name="Han J.H."/>
            <person name="Park S.H."/>
            <person name="Joo B.M."/>
            <person name="Park S.J."/>
            <person name="Kim M.K."/>
        </authorList>
    </citation>
    <scope>NUCLEOTIDE SEQUENCE [LARGE SCALE GENOMIC DNA]</scope>
    <source>
        <strain evidence="5 6">DG5A</strain>
    </source>
</reference>
<proteinExistence type="predicted"/>
<gene>
    <name evidence="5" type="ORF">SD10_01120</name>
</gene>
<evidence type="ECO:0000256" key="2">
    <source>
        <dbReference type="ARBA" id="ARBA00023125"/>
    </source>
</evidence>
<dbReference type="PANTHER" id="PTHR43280:SF32">
    <property type="entry name" value="TRANSCRIPTIONAL REGULATORY PROTEIN"/>
    <property type="match status" value="1"/>
</dbReference>
<dbReference type="Pfam" id="PF12833">
    <property type="entry name" value="HTH_18"/>
    <property type="match status" value="1"/>
</dbReference>
<evidence type="ECO:0000256" key="3">
    <source>
        <dbReference type="ARBA" id="ARBA00023163"/>
    </source>
</evidence>
<protein>
    <submittedName>
        <fullName evidence="5">AraC family transcriptional regulator</fullName>
    </submittedName>
</protein>
<sequence length="306" mass="35446">MKNKLNRPSIISSPVELHQLLDLPGPLHPLVSLFDNTQTIVKKGRLPKAFLFNFYTISYKKRLKGRTGYGQHYYDFDEGTLVFTAPGQLISTDEDTDYFGISLLFHPDYIRNHPLGRRMKQYGFFSYESNEALHLSEPEQKTILAILGNIDEELKRSLDDFSQDIIISLLEALLNYSNRFYKRQFITRKTVNHELLTKLEKQLDDYFLAEQGLQTGLLTVETLAAQVHVSPRYLSDMLRTLIGQNAQQYIHQKMVEKAKEYLSGTDMTVGEIAYRLGFDYPQSFNKLFKKKTSLTPIKFKQGFHPN</sequence>
<dbReference type="STRING" id="1379870.SD10_01120"/>
<name>A0A0E3V4X9_9BACT</name>
<feature type="domain" description="HTH araC/xylS-type" evidence="4">
    <location>
        <begin position="193"/>
        <end position="302"/>
    </location>
</feature>
<dbReference type="InterPro" id="IPR009057">
    <property type="entry name" value="Homeodomain-like_sf"/>
</dbReference>
<dbReference type="EMBL" id="CP010429">
    <property type="protein sequence ID" value="AKD53707.1"/>
    <property type="molecule type" value="Genomic_DNA"/>
</dbReference>
<keyword evidence="3" id="KW-0804">Transcription</keyword>
<dbReference type="SMART" id="SM00342">
    <property type="entry name" value="HTH_ARAC"/>
    <property type="match status" value="1"/>
</dbReference>
<dbReference type="GO" id="GO:0003700">
    <property type="term" value="F:DNA-binding transcription factor activity"/>
    <property type="evidence" value="ECO:0007669"/>
    <property type="project" value="InterPro"/>
</dbReference>
<accession>A0A0E3V4X9</accession>
<dbReference type="GO" id="GO:0043565">
    <property type="term" value="F:sequence-specific DNA binding"/>
    <property type="evidence" value="ECO:0007669"/>
    <property type="project" value="InterPro"/>
</dbReference>
<dbReference type="Gene3D" id="1.10.10.60">
    <property type="entry name" value="Homeodomain-like"/>
    <property type="match status" value="1"/>
</dbReference>
<dbReference type="KEGG" id="srd:SD10_01120"/>
<evidence type="ECO:0000313" key="6">
    <source>
        <dbReference type="Proteomes" id="UP000033054"/>
    </source>
</evidence>
<dbReference type="PATRIC" id="fig|1379870.5.peg.245"/>
<dbReference type="SUPFAM" id="SSF46689">
    <property type="entry name" value="Homeodomain-like"/>
    <property type="match status" value="1"/>
</dbReference>
<dbReference type="PANTHER" id="PTHR43280">
    <property type="entry name" value="ARAC-FAMILY TRANSCRIPTIONAL REGULATOR"/>
    <property type="match status" value="1"/>
</dbReference>
<evidence type="ECO:0000256" key="1">
    <source>
        <dbReference type="ARBA" id="ARBA00023015"/>
    </source>
</evidence>
<keyword evidence="6" id="KW-1185">Reference proteome</keyword>
<evidence type="ECO:0000259" key="4">
    <source>
        <dbReference type="PROSITE" id="PS01124"/>
    </source>
</evidence>